<evidence type="ECO:0000256" key="3">
    <source>
        <dbReference type="SAM" id="MobiDB-lite"/>
    </source>
</evidence>
<dbReference type="PROSITE" id="PS50935">
    <property type="entry name" value="SSB"/>
    <property type="match status" value="1"/>
</dbReference>
<protein>
    <submittedName>
        <fullName evidence="4">Single-stranded DNA-binding protein</fullName>
    </submittedName>
</protein>
<evidence type="ECO:0000313" key="4">
    <source>
        <dbReference type="EMBL" id="XFO74650.1"/>
    </source>
</evidence>
<keyword evidence="1 2" id="KW-0238">DNA-binding</keyword>
<evidence type="ECO:0000256" key="2">
    <source>
        <dbReference type="PROSITE-ProRule" id="PRU00252"/>
    </source>
</evidence>
<dbReference type="Pfam" id="PF00436">
    <property type="entry name" value="SSB"/>
    <property type="match status" value="1"/>
</dbReference>
<sequence>MIKMFVMGRLTADPQVNQPKSGGNPYTSFSIAVNTGKNQDGSDKATFVNVRAFNKQGETISQSFKKGHRIVAELNNIEVSAWIQQNSGQAQASLNAVLSSFDFVEYKEQNQQQGYGQQPQQNYGQPPQQQGYGQSPQQNGFAQPGNQPPQQWGGQPQNQPQQNYGQQPPQQNQQQNYGQQPSQNYGQSPWG</sequence>
<evidence type="ECO:0000313" key="5">
    <source>
        <dbReference type="Proteomes" id="UP000216052"/>
    </source>
</evidence>
<reference evidence="4" key="1">
    <citation type="submission" date="2024-05" db="EMBL/GenBank/DDBJ databases">
        <title>Isolation and characterization of Sporomusa carbonis sp. nov., a carboxydotrophic hydrogenogen in the genus of Sporomusa isolated from a charcoal burning pile.</title>
        <authorList>
            <person name="Boeer T."/>
            <person name="Rosenbaum F."/>
            <person name="Eysell L."/>
            <person name="Mueller V."/>
            <person name="Daniel R."/>
            <person name="Poehlein A."/>
        </authorList>
    </citation>
    <scope>NUCLEOTIDE SEQUENCE [LARGE SCALE GENOMIC DNA]</scope>
    <source>
        <strain evidence="4">DSM 3132</strain>
    </source>
</reference>
<dbReference type="SUPFAM" id="SSF50249">
    <property type="entry name" value="Nucleic acid-binding proteins"/>
    <property type="match status" value="1"/>
</dbReference>
<dbReference type="InterPro" id="IPR012340">
    <property type="entry name" value="NA-bd_OB-fold"/>
</dbReference>
<accession>A0ABZ3J9C3</accession>
<evidence type="ECO:0000256" key="1">
    <source>
        <dbReference type="ARBA" id="ARBA00023125"/>
    </source>
</evidence>
<dbReference type="InterPro" id="IPR000424">
    <property type="entry name" value="Primosome_PriB/ssb"/>
</dbReference>
<organism evidence="4 5">
    <name type="scientific">Sporomusa acidovorans (strain ATCC 49682 / DSM 3132 / Mol)</name>
    <dbReference type="NCBI Taxonomy" id="1123286"/>
    <lineage>
        <taxon>Bacteria</taxon>
        <taxon>Bacillati</taxon>
        <taxon>Bacillota</taxon>
        <taxon>Negativicutes</taxon>
        <taxon>Selenomonadales</taxon>
        <taxon>Sporomusaceae</taxon>
        <taxon>Sporomusa</taxon>
    </lineage>
</organism>
<keyword evidence="5" id="KW-1185">Reference proteome</keyword>
<dbReference type="RefSeq" id="WP_093793253.1">
    <property type="nucleotide sequence ID" value="NZ_CP155571.1"/>
</dbReference>
<dbReference type="CDD" id="cd04496">
    <property type="entry name" value="SSB_OBF"/>
    <property type="match status" value="1"/>
</dbReference>
<dbReference type="Proteomes" id="UP000216052">
    <property type="component" value="Chromosome"/>
</dbReference>
<name>A0ABZ3J9C3_SPOA4</name>
<feature type="region of interest" description="Disordered" evidence="3">
    <location>
        <begin position="109"/>
        <end position="191"/>
    </location>
</feature>
<gene>
    <name evidence="4" type="ORF">SPACI_047600</name>
</gene>
<dbReference type="EMBL" id="CP155571">
    <property type="protein sequence ID" value="XFO74650.1"/>
    <property type="molecule type" value="Genomic_DNA"/>
</dbReference>
<dbReference type="Gene3D" id="2.40.50.140">
    <property type="entry name" value="Nucleic acid-binding proteins"/>
    <property type="match status" value="1"/>
</dbReference>
<dbReference type="GO" id="GO:0003677">
    <property type="term" value="F:DNA binding"/>
    <property type="evidence" value="ECO:0007669"/>
    <property type="project" value="UniProtKB-KW"/>
</dbReference>
<proteinExistence type="predicted"/>